<name>A0A916VFY3_9BACL</name>
<proteinExistence type="predicted"/>
<protein>
    <submittedName>
        <fullName evidence="1">Uncharacterized protein</fullName>
    </submittedName>
</protein>
<sequence>MVQMDRDINNAKRLLAMIEILEQYTDEEHERRNKKDAKNL</sequence>
<reference evidence="1" key="2">
    <citation type="journal article" date="2021" name="Data Brief">
        <title>Draft genome sequence data of the facultative, thermophilic, xylanolytic bacterium Paenibacillus sp. strain DA-C8.</title>
        <authorList>
            <person name="Chhe C."/>
            <person name="Uke A."/>
            <person name="Baramee S."/>
            <person name="Ungkulpasvich U."/>
            <person name="Tachaapaikoon C."/>
            <person name="Pason P."/>
            <person name="Waeonukul R."/>
            <person name="Ratanakhanokchai K."/>
            <person name="Kosugi A."/>
        </authorList>
    </citation>
    <scope>NUCLEOTIDE SEQUENCE</scope>
    <source>
        <strain evidence="1">DA-C8</strain>
    </source>
</reference>
<dbReference type="Proteomes" id="UP000654993">
    <property type="component" value="Unassembled WGS sequence"/>
</dbReference>
<accession>A0A916VFY3</accession>
<dbReference type="AlphaFoldDB" id="A0A916VFY3"/>
<dbReference type="EMBL" id="BMAQ01000028">
    <property type="protein sequence ID" value="GFR38797.1"/>
    <property type="molecule type" value="Genomic_DNA"/>
</dbReference>
<reference evidence="1" key="1">
    <citation type="submission" date="2020-08" db="EMBL/GenBank/DDBJ databases">
        <authorList>
            <person name="Uke A."/>
            <person name="Chhe C."/>
            <person name="Baramee S."/>
            <person name="Kosugi A."/>
        </authorList>
    </citation>
    <scope>NUCLEOTIDE SEQUENCE</scope>
    <source>
        <strain evidence="1">DA-C8</strain>
    </source>
</reference>
<evidence type="ECO:0000313" key="1">
    <source>
        <dbReference type="EMBL" id="GFR38797.1"/>
    </source>
</evidence>
<organism evidence="1 2">
    <name type="scientific">Insulibacter thermoxylanivorax</name>
    <dbReference type="NCBI Taxonomy" id="2749268"/>
    <lineage>
        <taxon>Bacteria</taxon>
        <taxon>Bacillati</taxon>
        <taxon>Bacillota</taxon>
        <taxon>Bacilli</taxon>
        <taxon>Bacillales</taxon>
        <taxon>Paenibacillaceae</taxon>
        <taxon>Insulibacter</taxon>
    </lineage>
</organism>
<keyword evidence="2" id="KW-1185">Reference proteome</keyword>
<gene>
    <name evidence="1" type="ORF">PRECH8_20930</name>
</gene>
<evidence type="ECO:0000313" key="2">
    <source>
        <dbReference type="Proteomes" id="UP000654993"/>
    </source>
</evidence>
<comment type="caution">
    <text evidence="1">The sequence shown here is derived from an EMBL/GenBank/DDBJ whole genome shotgun (WGS) entry which is preliminary data.</text>
</comment>